<feature type="domain" description="Reverse transcriptase Ty1/copia-type" evidence="1">
    <location>
        <begin position="2"/>
        <end position="108"/>
    </location>
</feature>
<evidence type="ECO:0000313" key="2">
    <source>
        <dbReference type="EMBL" id="KAF5378500.1"/>
    </source>
</evidence>
<dbReference type="Proteomes" id="UP000565441">
    <property type="component" value="Unassembled WGS sequence"/>
</dbReference>
<proteinExistence type="predicted"/>
<dbReference type="InterPro" id="IPR013103">
    <property type="entry name" value="RVT_2"/>
</dbReference>
<dbReference type="OrthoDB" id="3344688at2759"/>
<dbReference type="PANTHER" id="PTHR11439">
    <property type="entry name" value="GAG-POL-RELATED RETROTRANSPOSON"/>
    <property type="match status" value="1"/>
</dbReference>
<dbReference type="SUPFAM" id="SSF56672">
    <property type="entry name" value="DNA/RNA polymerases"/>
    <property type="match status" value="1"/>
</dbReference>
<accession>A0A8H5M255</accession>
<protein>
    <recommendedName>
        <fullName evidence="1">Reverse transcriptase Ty1/copia-type domain-containing protein</fullName>
    </recommendedName>
</protein>
<dbReference type="Pfam" id="PF07727">
    <property type="entry name" value="RVT_2"/>
    <property type="match status" value="1"/>
</dbReference>
<dbReference type="InterPro" id="IPR043502">
    <property type="entry name" value="DNA/RNA_pol_sf"/>
</dbReference>
<dbReference type="AlphaFoldDB" id="A0A8H5M255"/>
<reference evidence="2 3" key="1">
    <citation type="journal article" date="2020" name="ISME J.">
        <title>Uncovering the hidden diversity of litter-decomposition mechanisms in mushroom-forming fungi.</title>
        <authorList>
            <person name="Floudas D."/>
            <person name="Bentzer J."/>
            <person name="Ahren D."/>
            <person name="Johansson T."/>
            <person name="Persson P."/>
            <person name="Tunlid A."/>
        </authorList>
    </citation>
    <scope>NUCLEOTIDE SEQUENCE [LARGE SCALE GENOMIC DNA]</scope>
    <source>
        <strain evidence="2 3">CBS 661.87</strain>
    </source>
</reference>
<dbReference type="EMBL" id="JAACJP010000019">
    <property type="protein sequence ID" value="KAF5378500.1"/>
    <property type="molecule type" value="Genomic_DNA"/>
</dbReference>
<evidence type="ECO:0000259" key="1">
    <source>
        <dbReference type="Pfam" id="PF07727"/>
    </source>
</evidence>
<name>A0A8H5M255_9AGAR</name>
<gene>
    <name evidence="2" type="ORF">D9615_007118</name>
</gene>
<comment type="caution">
    <text evidence="2">The sequence shown here is derived from an EMBL/GenBank/DDBJ whole genome shotgun (WGS) entry which is preliminary data.</text>
</comment>
<sequence length="351" mass="39270">MMIKLGFSRCEVDTSVFYRRTRSGLIIVLVHVDDCTIAATTIALIMEFKVLIAEHVEITDLGELHWLLGIEIKRDRDRRTISLSQRSYLDSILRRYGFQDLKPVSIPMDTNARLSSAQSPATTAEFAQMRDVPYLEAVGSLMYAALGTRPDIAFAVQTVSRFSKKPGPAHWEAVKRIFRYLKGSTELWLVYGGNQKELVGYADADGSMAEDRHAISGYAFIIYGGAVSWSAKRQDIIALSTTEAEYVAATHAAKEALWLRSLISQVFDTTLDATTLFSDNQSAIALTKDHQYHARSKHIDVRFHFIRWIVERGSIRLIYCPTDDMVADTLTKALPSAKVKHFATELGLAAA</sequence>
<keyword evidence="3" id="KW-1185">Reference proteome</keyword>
<evidence type="ECO:0000313" key="3">
    <source>
        <dbReference type="Proteomes" id="UP000565441"/>
    </source>
</evidence>
<dbReference type="CDD" id="cd09272">
    <property type="entry name" value="RNase_HI_RT_Ty1"/>
    <property type="match status" value="1"/>
</dbReference>
<organism evidence="2 3">
    <name type="scientific">Tricholomella constricta</name>
    <dbReference type="NCBI Taxonomy" id="117010"/>
    <lineage>
        <taxon>Eukaryota</taxon>
        <taxon>Fungi</taxon>
        <taxon>Dikarya</taxon>
        <taxon>Basidiomycota</taxon>
        <taxon>Agaricomycotina</taxon>
        <taxon>Agaricomycetes</taxon>
        <taxon>Agaricomycetidae</taxon>
        <taxon>Agaricales</taxon>
        <taxon>Tricholomatineae</taxon>
        <taxon>Lyophyllaceae</taxon>
        <taxon>Tricholomella</taxon>
    </lineage>
</organism>
<dbReference type="PANTHER" id="PTHR11439:SF467">
    <property type="entry name" value="INTEGRASE CATALYTIC DOMAIN-CONTAINING PROTEIN"/>
    <property type="match status" value="1"/>
</dbReference>